<feature type="domain" description="C2" evidence="3">
    <location>
        <begin position="1"/>
        <end position="138"/>
    </location>
</feature>
<dbReference type="Gramene" id="OMERI02G26270.1">
    <property type="protein sequence ID" value="OMERI02G26270.1"/>
    <property type="gene ID" value="OMERI02G26270"/>
</dbReference>
<dbReference type="HOGENOM" id="CLU_109145_0_0_1"/>
<reference evidence="4" key="1">
    <citation type="submission" date="2015-04" db="UniProtKB">
        <authorList>
            <consortium name="EnsemblPlants"/>
        </authorList>
    </citation>
    <scope>IDENTIFICATION</scope>
</reference>
<protein>
    <recommendedName>
        <fullName evidence="3">C2 domain-containing protein</fullName>
    </recommendedName>
</protein>
<dbReference type="PROSITE" id="PS50004">
    <property type="entry name" value="C2"/>
    <property type="match status" value="1"/>
</dbReference>
<organism evidence="4">
    <name type="scientific">Oryza meridionalis</name>
    <dbReference type="NCBI Taxonomy" id="40149"/>
    <lineage>
        <taxon>Eukaryota</taxon>
        <taxon>Viridiplantae</taxon>
        <taxon>Streptophyta</taxon>
        <taxon>Embryophyta</taxon>
        <taxon>Tracheophyta</taxon>
        <taxon>Spermatophyta</taxon>
        <taxon>Magnoliopsida</taxon>
        <taxon>Liliopsida</taxon>
        <taxon>Poales</taxon>
        <taxon>Poaceae</taxon>
        <taxon>BOP clade</taxon>
        <taxon>Oryzoideae</taxon>
        <taxon>Oryzeae</taxon>
        <taxon>Oryzinae</taxon>
        <taxon>Oryza</taxon>
    </lineage>
</organism>
<dbReference type="PANTHER" id="PTHR46502:SF14">
    <property type="entry name" value="CALCIUM-DEPENDENT LIPID-BINDING (CALB DOMAIN) FAMILY PROTEIN"/>
    <property type="match status" value="1"/>
</dbReference>
<dbReference type="AlphaFoldDB" id="A0A0E0CPG6"/>
<dbReference type="Pfam" id="PF00168">
    <property type="entry name" value="C2"/>
    <property type="match status" value="1"/>
</dbReference>
<evidence type="ECO:0000313" key="5">
    <source>
        <dbReference type="Proteomes" id="UP000008021"/>
    </source>
</evidence>
<dbReference type="GO" id="GO:0046872">
    <property type="term" value="F:metal ion binding"/>
    <property type="evidence" value="ECO:0007669"/>
    <property type="project" value="UniProtKB-KW"/>
</dbReference>
<accession>A0A0E0CPG6</accession>
<evidence type="ECO:0000259" key="3">
    <source>
        <dbReference type="PROSITE" id="PS50004"/>
    </source>
</evidence>
<dbReference type="PANTHER" id="PTHR46502">
    <property type="entry name" value="C2 DOMAIN-CONTAINING"/>
    <property type="match status" value="1"/>
</dbReference>
<dbReference type="eggNOG" id="KOG1030">
    <property type="taxonomic scope" value="Eukaryota"/>
</dbReference>
<dbReference type="EnsemblPlants" id="OMERI02G26270.1">
    <property type="protein sequence ID" value="OMERI02G26270.1"/>
    <property type="gene ID" value="OMERI02G26270"/>
</dbReference>
<reference evidence="4" key="2">
    <citation type="submission" date="2018-05" db="EMBL/GenBank/DDBJ databases">
        <title>OmerRS3 (Oryza meridionalis Reference Sequence Version 3).</title>
        <authorList>
            <person name="Zhang J."/>
            <person name="Kudrna D."/>
            <person name="Lee S."/>
            <person name="Talag J."/>
            <person name="Welchert J."/>
            <person name="Wing R.A."/>
        </authorList>
    </citation>
    <scope>NUCLEOTIDE SEQUENCE [LARGE SCALE GENOMIC DNA]</scope>
    <source>
        <strain evidence="4">cv. OR44</strain>
    </source>
</reference>
<dbReference type="Proteomes" id="UP000008021">
    <property type="component" value="Chromosome 2"/>
</dbReference>
<dbReference type="InterPro" id="IPR000008">
    <property type="entry name" value="C2_dom"/>
</dbReference>
<keyword evidence="5" id="KW-1185">Reference proteome</keyword>
<evidence type="ECO:0000313" key="4">
    <source>
        <dbReference type="EnsemblPlants" id="OMERI02G26270.1"/>
    </source>
</evidence>
<keyword evidence="1" id="KW-0479">Metal-binding</keyword>
<dbReference type="SUPFAM" id="SSF49562">
    <property type="entry name" value="C2 domain (Calcium/lipid-binding domain, CaLB)"/>
    <property type="match status" value="1"/>
</dbReference>
<proteinExistence type="predicted"/>
<evidence type="ECO:0000256" key="2">
    <source>
        <dbReference type="ARBA" id="ARBA00022837"/>
    </source>
</evidence>
<dbReference type="Gene3D" id="2.60.40.150">
    <property type="entry name" value="C2 domain"/>
    <property type="match status" value="1"/>
</dbReference>
<sequence length="222" mass="25620">METKYSILELLLVSAEGLKHAHHLGLYSSPYLVSETLMLLMTSDFAHWHGMFAGTQRHYVNIQFGDQIFTSKITQGEGKKVWWNEKFRFPLSSDECKELAKVTLKIMERDKFSEDSLVGETKVHVGDIISEGIEREFLQMKPAPYNIVLEDGRYKGELKLGLKFLPNVSLESLEQCTVPPRRQTSVPYRPFLNITLPDIPWRRLFFFCTRSNAKGSRKTKNS</sequence>
<dbReference type="InterPro" id="IPR035892">
    <property type="entry name" value="C2_domain_sf"/>
</dbReference>
<dbReference type="STRING" id="40149.A0A0E0CPG6"/>
<keyword evidence="2" id="KW-0106">Calcium</keyword>
<name>A0A0E0CPG6_9ORYZ</name>
<evidence type="ECO:0000256" key="1">
    <source>
        <dbReference type="ARBA" id="ARBA00022723"/>
    </source>
</evidence>